<gene>
    <name evidence="4" type="ORF">FZC76_06975</name>
</gene>
<dbReference type="InterPro" id="IPR006497">
    <property type="entry name" value="Phage_lambda_VrpO_N"/>
</dbReference>
<dbReference type="RefSeq" id="WP_148987549.1">
    <property type="nucleotide sequence ID" value="NZ_VTEV01000003.1"/>
</dbReference>
<reference evidence="4 5" key="1">
    <citation type="submission" date="2019-08" db="EMBL/GenBank/DDBJ databases">
        <title>Bacillus genomes from the desert of Cuatro Cienegas, Coahuila.</title>
        <authorList>
            <person name="Olmedo-Alvarez G."/>
        </authorList>
    </citation>
    <scope>NUCLEOTIDE SEQUENCE [LARGE SCALE GENOMIC DNA]</scope>
    <source>
        <strain evidence="4 5">CH28_1T</strain>
    </source>
</reference>
<dbReference type="Gene3D" id="1.10.10.630">
    <property type="entry name" value="DnaD domain-like"/>
    <property type="match status" value="1"/>
</dbReference>
<accession>A0A5D4T2L2</accession>
<comment type="similarity">
    <text evidence="1">Belongs to the DnaB/DnaD family.</text>
</comment>
<protein>
    <recommendedName>
        <fullName evidence="6">DnaD domain protein</fullName>
    </recommendedName>
</protein>
<evidence type="ECO:0008006" key="6">
    <source>
        <dbReference type="Google" id="ProtNLM"/>
    </source>
</evidence>
<dbReference type="Pfam" id="PF07261">
    <property type="entry name" value="DnaB_2"/>
    <property type="match status" value="1"/>
</dbReference>
<dbReference type="InterPro" id="IPR036388">
    <property type="entry name" value="WH-like_DNA-bd_sf"/>
</dbReference>
<name>A0A5D4T2L2_9BACI</name>
<evidence type="ECO:0000259" key="2">
    <source>
        <dbReference type="Pfam" id="PF04492"/>
    </source>
</evidence>
<evidence type="ECO:0000259" key="3">
    <source>
        <dbReference type="Pfam" id="PF07261"/>
    </source>
</evidence>
<dbReference type="EMBL" id="VTEV01000003">
    <property type="protein sequence ID" value="TYS68682.1"/>
    <property type="molecule type" value="Genomic_DNA"/>
</dbReference>
<evidence type="ECO:0000313" key="5">
    <source>
        <dbReference type="Proteomes" id="UP000322524"/>
    </source>
</evidence>
<dbReference type="Gene3D" id="1.10.10.10">
    <property type="entry name" value="Winged helix-like DNA-binding domain superfamily/Winged helix DNA-binding domain"/>
    <property type="match status" value="1"/>
</dbReference>
<evidence type="ECO:0000313" key="4">
    <source>
        <dbReference type="EMBL" id="TYS68682.1"/>
    </source>
</evidence>
<dbReference type="GO" id="GO:0006260">
    <property type="term" value="P:DNA replication"/>
    <property type="evidence" value="ECO:0007669"/>
    <property type="project" value="InterPro"/>
</dbReference>
<feature type="domain" description="DnaB/C C-terminal" evidence="3">
    <location>
        <begin position="218"/>
        <end position="275"/>
    </location>
</feature>
<organism evidence="4 5">
    <name type="scientific">Sutcliffiella horikoshii</name>
    <dbReference type="NCBI Taxonomy" id="79883"/>
    <lineage>
        <taxon>Bacteria</taxon>
        <taxon>Bacillati</taxon>
        <taxon>Bacillota</taxon>
        <taxon>Bacilli</taxon>
        <taxon>Bacillales</taxon>
        <taxon>Bacillaceae</taxon>
        <taxon>Sutcliffiella</taxon>
    </lineage>
</organism>
<feature type="domain" description="Bacteriophage lambda Replication protein O N-terminal" evidence="2">
    <location>
        <begin position="4"/>
        <end position="98"/>
    </location>
</feature>
<dbReference type="InterPro" id="IPR006343">
    <property type="entry name" value="DnaB/C_C"/>
</dbReference>
<dbReference type="OrthoDB" id="1821976at2"/>
<comment type="caution">
    <text evidence="4">The sequence shown here is derived from an EMBL/GenBank/DDBJ whole genome shotgun (WGS) entry which is preliminary data.</text>
</comment>
<evidence type="ECO:0000256" key="1">
    <source>
        <dbReference type="ARBA" id="ARBA00093462"/>
    </source>
</evidence>
<dbReference type="Pfam" id="PF04492">
    <property type="entry name" value="Phage_rep_O"/>
    <property type="match status" value="1"/>
</dbReference>
<dbReference type="Proteomes" id="UP000322524">
    <property type="component" value="Unassembled WGS sequence"/>
</dbReference>
<dbReference type="AlphaFoldDB" id="A0A5D4T2L2"/>
<dbReference type="InterPro" id="IPR034829">
    <property type="entry name" value="DnaD-like_sf"/>
</dbReference>
<sequence length="301" mass="35317">MANVQVENGYIRIANELMDEIIRRDFSKRQIAILHLIIRLSYGCNKKDCVIDKLSDFEVAGIHRSDIKKELHYLKEANVIDWNQEGKKFSFKKNYELWHINPNKGWNKNRVDQLVHFNLKNKKVGKTPIDLDDLVGKTLTFLGVKVGKTPIEKLVKHQLQETVTDWESKDEGALKDIIKDIFLKTNKEEEERNTVKRILELLQKSKIVGEKDINDFLRDDINDVFENFGFIDPQMMIEEAIKESARGNGKTWLFVYNKLRKWKKEGIKSVEDLEHFQVNIKSHKKANNVDYDALAKEFENE</sequence>
<proteinExistence type="inferred from homology"/>